<accession>A0A2A3EDB7</accession>
<gene>
    <name evidence="1" type="ORF">APICC_00241</name>
</gene>
<name>A0A2A3EDB7_APICC</name>
<dbReference type="AlphaFoldDB" id="A0A2A3EDB7"/>
<protein>
    <submittedName>
        <fullName evidence="1">Uncharacterized protein</fullName>
    </submittedName>
</protein>
<proteinExistence type="predicted"/>
<dbReference type="EMBL" id="KZ288292">
    <property type="protein sequence ID" value="PBC29156.1"/>
    <property type="molecule type" value="Genomic_DNA"/>
</dbReference>
<reference evidence="1 2" key="1">
    <citation type="submission" date="2014-07" db="EMBL/GenBank/DDBJ databases">
        <title>Genomic and transcriptomic analysis on Apis cerana provide comprehensive insights into honey bee biology.</title>
        <authorList>
            <person name="Diao Q."/>
            <person name="Sun L."/>
            <person name="Zheng H."/>
            <person name="Zheng H."/>
            <person name="Xu S."/>
            <person name="Wang S."/>
            <person name="Zeng Z."/>
            <person name="Hu F."/>
            <person name="Su S."/>
            <person name="Wu J."/>
        </authorList>
    </citation>
    <scope>NUCLEOTIDE SEQUENCE [LARGE SCALE GENOMIC DNA]</scope>
    <source>
        <tissue evidence="1">Pupae without intestine</tissue>
    </source>
</reference>
<organism evidence="1 2">
    <name type="scientific">Apis cerana cerana</name>
    <name type="common">Oriental honeybee</name>
    <dbReference type="NCBI Taxonomy" id="94128"/>
    <lineage>
        <taxon>Eukaryota</taxon>
        <taxon>Metazoa</taxon>
        <taxon>Ecdysozoa</taxon>
        <taxon>Arthropoda</taxon>
        <taxon>Hexapoda</taxon>
        <taxon>Insecta</taxon>
        <taxon>Pterygota</taxon>
        <taxon>Neoptera</taxon>
        <taxon>Endopterygota</taxon>
        <taxon>Hymenoptera</taxon>
        <taxon>Apocrita</taxon>
        <taxon>Aculeata</taxon>
        <taxon>Apoidea</taxon>
        <taxon>Anthophila</taxon>
        <taxon>Apidae</taxon>
        <taxon>Apis</taxon>
    </lineage>
</organism>
<evidence type="ECO:0000313" key="2">
    <source>
        <dbReference type="Proteomes" id="UP000242457"/>
    </source>
</evidence>
<dbReference type="Proteomes" id="UP000242457">
    <property type="component" value="Unassembled WGS sequence"/>
</dbReference>
<sequence length="127" mass="13566">MKRELRNFVDNFQGPTWRENEKYELSYKLELFAFHGIHHFELRIALISPADTTLTTPQNSPLQIALILLATATDFTGFPERGGGGSSGGGGDGGGNYCYNNRYNYDGTIERGGGGSSGGGGDGGGNR</sequence>
<evidence type="ECO:0000313" key="1">
    <source>
        <dbReference type="EMBL" id="PBC29156.1"/>
    </source>
</evidence>
<keyword evidence="2" id="KW-1185">Reference proteome</keyword>